<dbReference type="PANTHER" id="PTHR31579:SF84">
    <property type="entry name" value="F21O3.6 PROTEIN"/>
    <property type="match status" value="1"/>
</dbReference>
<dbReference type="EMBL" id="OX459122">
    <property type="protein sequence ID" value="CAI9107337.1"/>
    <property type="molecule type" value="Genomic_DNA"/>
</dbReference>
<name>A0AAV1DKY1_OLDCO</name>
<gene>
    <name evidence="2" type="ORF">OLC1_LOCUS15679</name>
</gene>
<dbReference type="Proteomes" id="UP001161247">
    <property type="component" value="Chromosome 5"/>
</dbReference>
<dbReference type="PANTHER" id="PTHR31579">
    <property type="entry name" value="OS03G0796600 PROTEIN"/>
    <property type="match status" value="1"/>
</dbReference>
<organism evidence="2 3">
    <name type="scientific">Oldenlandia corymbosa var. corymbosa</name>
    <dbReference type="NCBI Taxonomy" id="529605"/>
    <lineage>
        <taxon>Eukaryota</taxon>
        <taxon>Viridiplantae</taxon>
        <taxon>Streptophyta</taxon>
        <taxon>Embryophyta</taxon>
        <taxon>Tracheophyta</taxon>
        <taxon>Spermatophyta</taxon>
        <taxon>Magnoliopsida</taxon>
        <taxon>eudicotyledons</taxon>
        <taxon>Gunneridae</taxon>
        <taxon>Pentapetalae</taxon>
        <taxon>asterids</taxon>
        <taxon>lamiids</taxon>
        <taxon>Gentianales</taxon>
        <taxon>Rubiaceae</taxon>
        <taxon>Rubioideae</taxon>
        <taxon>Spermacoceae</taxon>
        <taxon>Hedyotis-Oldenlandia complex</taxon>
        <taxon>Oldenlandia</taxon>
    </lineage>
</organism>
<evidence type="ECO:0000313" key="3">
    <source>
        <dbReference type="Proteomes" id="UP001161247"/>
    </source>
</evidence>
<protein>
    <submittedName>
        <fullName evidence="2">OLC1v1006665C1</fullName>
    </submittedName>
</protein>
<evidence type="ECO:0000256" key="1">
    <source>
        <dbReference type="SAM" id="MobiDB-lite"/>
    </source>
</evidence>
<dbReference type="InterPro" id="IPR006502">
    <property type="entry name" value="PDDEXK-like"/>
</dbReference>
<proteinExistence type="predicted"/>
<dbReference type="AlphaFoldDB" id="A0AAV1DKY1"/>
<feature type="region of interest" description="Disordered" evidence="1">
    <location>
        <begin position="18"/>
        <end position="40"/>
    </location>
</feature>
<keyword evidence="3" id="KW-1185">Reference proteome</keyword>
<dbReference type="NCBIfam" id="TIGR01615">
    <property type="entry name" value="A_thal_3542"/>
    <property type="match status" value="1"/>
</dbReference>
<accession>A0AAV1DKY1</accession>
<dbReference type="Pfam" id="PF04720">
    <property type="entry name" value="PDDEXK_6"/>
    <property type="match status" value="1"/>
</dbReference>
<sequence length="310" mass="34591">MSGFARIKRVMDPLNLSDEVASSGSEHSAHADADEADSSVSSLSLSDLVYGFFADDARTDESSSPYDSDSDRDSSVYDSVDGYDDLVKLKQVFNNGGDSAATDTYRNVLCANVNKAVDIFASVRTVTASQVRRSVMAYLRNLGYNAAVCKTKWDGSGGLTAGNYEFIDVLRSDPFNRITRYLIDLDFAKEFEIARPTSRYEHAVQSIPKVFVGKIEELKQILKVMSDAGRRSLKSRGLHLPPWRKHRYMQNKWLGPYKRTTNVFPSVTGTVYQHQPPLEQNFAVKCRSVGFDVNPANGRLLLFPAITRTR</sequence>
<reference evidence="2" key="1">
    <citation type="submission" date="2023-03" db="EMBL/GenBank/DDBJ databases">
        <authorList>
            <person name="Julca I."/>
        </authorList>
    </citation>
    <scope>NUCLEOTIDE SEQUENCE</scope>
</reference>
<evidence type="ECO:0000313" key="2">
    <source>
        <dbReference type="EMBL" id="CAI9107337.1"/>
    </source>
</evidence>